<name>A0ABV2ZVR8_9ACTN</name>
<keyword evidence="2" id="KW-0540">Nuclease</keyword>
<dbReference type="PROSITE" id="PS50818">
    <property type="entry name" value="INTEIN_C_TER"/>
    <property type="match status" value="1"/>
</dbReference>
<feature type="non-terminal residue" evidence="2">
    <location>
        <position position="1"/>
    </location>
</feature>
<proteinExistence type="predicted"/>
<evidence type="ECO:0000313" key="3">
    <source>
        <dbReference type="Proteomes" id="UP001550739"/>
    </source>
</evidence>
<dbReference type="Gene3D" id="3.40.570.10">
    <property type="entry name" value="Extracellular Endonuclease, subunit A"/>
    <property type="match status" value="1"/>
</dbReference>
<organism evidence="2 3">
    <name type="scientific">Streptomyces sp. 900129855</name>
    <dbReference type="NCBI Taxonomy" id="3155129"/>
    <lineage>
        <taxon>Bacteria</taxon>
        <taxon>Bacillati</taxon>
        <taxon>Actinomycetota</taxon>
        <taxon>Actinomycetes</taxon>
        <taxon>Kitasatosporales</taxon>
        <taxon>Streptomycetaceae</taxon>
        <taxon>Streptomyces</taxon>
    </lineage>
</organism>
<dbReference type="Proteomes" id="UP001550739">
    <property type="component" value="Unassembled WGS sequence"/>
</dbReference>
<dbReference type="Pfam" id="PF13930">
    <property type="entry name" value="Endonuclea_NS_2"/>
    <property type="match status" value="1"/>
</dbReference>
<evidence type="ECO:0000313" key="2">
    <source>
        <dbReference type="EMBL" id="MEU3786666.1"/>
    </source>
</evidence>
<dbReference type="InterPro" id="IPR044927">
    <property type="entry name" value="Endonuclea_NS_2"/>
</dbReference>
<reference evidence="2 3" key="1">
    <citation type="submission" date="2024-06" db="EMBL/GenBank/DDBJ databases">
        <title>The Natural Products Discovery Center: Release of the First 8490 Sequenced Strains for Exploring Actinobacteria Biosynthetic Diversity.</title>
        <authorList>
            <person name="Kalkreuter E."/>
            <person name="Kautsar S.A."/>
            <person name="Yang D."/>
            <person name="Bader C.D."/>
            <person name="Teijaro C.N."/>
            <person name="Fluegel L."/>
            <person name="Davis C.M."/>
            <person name="Simpson J.R."/>
            <person name="Lauterbach L."/>
            <person name="Steele A.D."/>
            <person name="Gui C."/>
            <person name="Meng S."/>
            <person name="Li G."/>
            <person name="Viehrig K."/>
            <person name="Ye F."/>
            <person name="Su P."/>
            <person name="Kiefer A.F."/>
            <person name="Nichols A."/>
            <person name="Cepeda A.J."/>
            <person name="Yan W."/>
            <person name="Fan B."/>
            <person name="Jiang Y."/>
            <person name="Adhikari A."/>
            <person name="Zheng C.-J."/>
            <person name="Schuster L."/>
            <person name="Cowan T.M."/>
            <person name="Smanski M.J."/>
            <person name="Chevrette M.G."/>
            <person name="De Carvalho L.P.S."/>
            <person name="Shen B."/>
        </authorList>
    </citation>
    <scope>NUCLEOTIDE SEQUENCE [LARGE SCALE GENOMIC DNA]</scope>
    <source>
        <strain evidence="2 3">NPDC033843</strain>
    </source>
</reference>
<keyword evidence="3" id="KW-1185">Reference proteome</keyword>
<dbReference type="InterPro" id="IPR030934">
    <property type="entry name" value="Intein_C"/>
</dbReference>
<accession>A0ABV2ZVR8</accession>
<evidence type="ECO:0000259" key="1">
    <source>
        <dbReference type="Pfam" id="PF13930"/>
    </source>
</evidence>
<dbReference type="EMBL" id="JBEZVE010000030">
    <property type="protein sequence ID" value="MEU3786666.1"/>
    <property type="molecule type" value="Genomic_DNA"/>
</dbReference>
<gene>
    <name evidence="2" type="ORF">AB0E89_40115</name>
</gene>
<keyword evidence="2" id="KW-0378">Hydrolase</keyword>
<feature type="domain" description="Type VII secretion system protein EssD-like" evidence="1">
    <location>
        <begin position="44"/>
        <end position="143"/>
    </location>
</feature>
<dbReference type="InterPro" id="IPR044929">
    <property type="entry name" value="DNA/RNA_non-sp_Endonuclease_sf"/>
</dbReference>
<comment type="caution">
    <text evidence="2">The sequence shown here is derived from an EMBL/GenBank/DDBJ whole genome shotgun (WGS) entry which is preliminary data.</text>
</comment>
<sequence>HVQITAVTHYTKRQRTHDLTIEDIHAYYVLAGATAVLVHNCGPYGGLDEFGRATGIRVTLTADNIGGKTNPQVDPIGWVSGKGYNRAHLWGAQLGGSNADPRNFVTMHQYANTPVMRAIEGQVRRAVERGGQTVRYSATPIYAQTPAVGPVNPYPLGVTIRATGSGGLNIYQTILNRPKP</sequence>
<keyword evidence="2" id="KW-0255">Endonuclease</keyword>
<protein>
    <submittedName>
        <fullName evidence="2">DNA/RNA non-specific endonuclease</fullName>
    </submittedName>
</protein>
<dbReference type="GO" id="GO:0004519">
    <property type="term" value="F:endonuclease activity"/>
    <property type="evidence" value="ECO:0007669"/>
    <property type="project" value="UniProtKB-KW"/>
</dbReference>
<dbReference type="Gene3D" id="2.170.16.10">
    <property type="entry name" value="Hedgehog/Intein (Hint) domain"/>
    <property type="match status" value="1"/>
</dbReference>
<dbReference type="RefSeq" id="WP_361708834.1">
    <property type="nucleotide sequence ID" value="NZ_JBEZVE010000030.1"/>
</dbReference>